<dbReference type="EMBL" id="CP079105">
    <property type="protein sequence ID" value="QXQ14642.1"/>
    <property type="molecule type" value="Genomic_DNA"/>
</dbReference>
<feature type="region of interest" description="Disordered" evidence="4">
    <location>
        <begin position="333"/>
        <end position="426"/>
    </location>
</feature>
<dbReference type="SUPFAM" id="SSF53067">
    <property type="entry name" value="Actin-like ATPase domain"/>
    <property type="match status" value="1"/>
</dbReference>
<keyword evidence="3" id="KW-0143">Chaperone</keyword>
<organism evidence="5 6">
    <name type="scientific">Skermania pinensis</name>
    <dbReference type="NCBI Taxonomy" id="39122"/>
    <lineage>
        <taxon>Bacteria</taxon>
        <taxon>Bacillati</taxon>
        <taxon>Actinomycetota</taxon>
        <taxon>Actinomycetes</taxon>
        <taxon>Mycobacteriales</taxon>
        <taxon>Gordoniaceae</taxon>
        <taxon>Skermania</taxon>
    </lineage>
</organism>
<dbReference type="Gene3D" id="3.90.640.10">
    <property type="entry name" value="Actin, Chain A, domain 4"/>
    <property type="match status" value="1"/>
</dbReference>
<gene>
    <name evidence="5" type="ORF">KV203_04345</name>
</gene>
<evidence type="ECO:0000313" key="5">
    <source>
        <dbReference type="EMBL" id="QXQ14642.1"/>
    </source>
</evidence>
<evidence type="ECO:0000256" key="2">
    <source>
        <dbReference type="ARBA" id="ARBA00022840"/>
    </source>
</evidence>
<evidence type="ECO:0000256" key="3">
    <source>
        <dbReference type="ARBA" id="ARBA00023186"/>
    </source>
</evidence>
<evidence type="ECO:0000256" key="1">
    <source>
        <dbReference type="ARBA" id="ARBA00022741"/>
    </source>
</evidence>
<dbReference type="RefSeq" id="WP_066468563.1">
    <property type="nucleotide sequence ID" value="NZ_CBCRUZ010000004.1"/>
</dbReference>
<sequence length="426" mass="44012">MRTSLGVSAGTEVVCAALLTTTSGGDRASEYRVLVADETTTDLGALIASSINMMTTLSRPPVEPTGIAIAYRTKEQTDGIRSAMSTQRREVRLVPESAAVNTYLQQSGHISRYRTIAVADLGASGLTVTVLDPSDGAVLGCQRTELVSGGAIDQLLLRELQHHHAAADPSIREPRGNLVDRARNAKEHLSTHNAVTLDHVAGRPLQMTRGDFEWLIADQIRQAAGFTRAVCDRTSRQPELIVLIGGGANIPALRSGLSNQLGVRTVVIDEPEAVIAKGAALIADAPPSPTYPIVSLAPEAPKTFPKVAGMVAGALLAAALIVGYGVQALRAPSNSVSPAGTNNEQSFEVPTSTGVPPATLSETSSPGPTTPSPRSQLPGPSPGGEPVLPTAPTAGSSSEPPTLRPGPGLSDLPWPGLLPPTPPTGG</sequence>
<dbReference type="Proteomes" id="UP000887023">
    <property type="component" value="Chromosome"/>
</dbReference>
<name>A0ABX8SCF2_9ACTN</name>
<protein>
    <submittedName>
        <fullName evidence="5">Hsp70 family protein</fullName>
    </submittedName>
</protein>
<keyword evidence="6" id="KW-1185">Reference proteome</keyword>
<keyword evidence="2" id="KW-0067">ATP-binding</keyword>
<dbReference type="PANTHER" id="PTHR42749">
    <property type="entry name" value="CELL SHAPE-DETERMINING PROTEIN MREB"/>
    <property type="match status" value="1"/>
</dbReference>
<feature type="compositionally biased region" description="Polar residues" evidence="4">
    <location>
        <begin position="333"/>
        <end position="354"/>
    </location>
</feature>
<evidence type="ECO:0000256" key="4">
    <source>
        <dbReference type="SAM" id="MobiDB-lite"/>
    </source>
</evidence>
<feature type="compositionally biased region" description="Pro residues" evidence="4">
    <location>
        <begin position="416"/>
        <end position="426"/>
    </location>
</feature>
<reference evidence="5" key="1">
    <citation type="submission" date="2021-07" db="EMBL/GenBank/DDBJ databases">
        <title>Candidatus Kaistella beijingensis sp. nov. isolated from a municipal wastewater treatment plant is involved in sludge foaming.</title>
        <authorList>
            <person name="Song Y."/>
            <person name="Liu S.-J."/>
        </authorList>
    </citation>
    <scope>NUCLEOTIDE SEQUENCE</scope>
    <source>
        <strain evidence="5">DSM 43998</strain>
    </source>
</reference>
<evidence type="ECO:0000313" key="6">
    <source>
        <dbReference type="Proteomes" id="UP000887023"/>
    </source>
</evidence>
<dbReference type="Gene3D" id="3.30.420.40">
    <property type="match status" value="2"/>
</dbReference>
<dbReference type="InterPro" id="IPR043129">
    <property type="entry name" value="ATPase_NBD"/>
</dbReference>
<accession>A0ABX8SCF2</accession>
<dbReference type="InterPro" id="IPR013126">
    <property type="entry name" value="Hsp_70_fam"/>
</dbReference>
<proteinExistence type="predicted"/>
<dbReference type="Pfam" id="PF00012">
    <property type="entry name" value="HSP70"/>
    <property type="match status" value="1"/>
</dbReference>
<dbReference type="PANTHER" id="PTHR42749:SF1">
    <property type="entry name" value="CELL SHAPE-DETERMINING PROTEIN MREB"/>
    <property type="match status" value="1"/>
</dbReference>
<keyword evidence="1" id="KW-0547">Nucleotide-binding</keyword>